<comment type="caution">
    <text evidence="4">The sequence shown here is derived from an EMBL/GenBank/DDBJ whole genome shotgun (WGS) entry which is preliminary data.</text>
</comment>
<dbReference type="InterPro" id="IPR029058">
    <property type="entry name" value="AB_hydrolase_fold"/>
</dbReference>
<evidence type="ECO:0000259" key="2">
    <source>
        <dbReference type="PROSITE" id="PS50013"/>
    </source>
</evidence>
<dbReference type="InterPro" id="IPR022742">
    <property type="entry name" value="Hydrolase_4"/>
</dbReference>
<dbReference type="SUPFAM" id="SSF53474">
    <property type="entry name" value="alpha/beta-Hydrolases"/>
    <property type="match status" value="1"/>
</dbReference>
<evidence type="ECO:0000256" key="1">
    <source>
        <dbReference type="ARBA" id="ARBA00023268"/>
    </source>
</evidence>
<dbReference type="PANTHER" id="PTHR37984">
    <property type="entry name" value="PROTEIN CBG26694"/>
    <property type="match status" value="1"/>
</dbReference>
<dbReference type="InterPro" id="IPR050951">
    <property type="entry name" value="Retrovirus_Pol_polyprotein"/>
</dbReference>
<evidence type="ECO:0000313" key="4">
    <source>
        <dbReference type="EMBL" id="PNY02392.1"/>
    </source>
</evidence>
<dbReference type="Gene3D" id="2.40.50.40">
    <property type="match status" value="1"/>
</dbReference>
<dbReference type="SUPFAM" id="SSF53098">
    <property type="entry name" value="Ribonuclease H-like"/>
    <property type="match status" value="1"/>
</dbReference>
<keyword evidence="1" id="KW-0511">Multifunctional enzyme</keyword>
<dbReference type="InterPro" id="IPR043502">
    <property type="entry name" value="DNA/RNA_pol_sf"/>
</dbReference>
<reference evidence="4 5" key="1">
    <citation type="journal article" date="2014" name="Am. J. Bot.">
        <title>Genome assembly and annotation for red clover (Trifolium pratense; Fabaceae).</title>
        <authorList>
            <person name="Istvanek J."/>
            <person name="Jaros M."/>
            <person name="Krenek A."/>
            <person name="Repkova J."/>
        </authorList>
    </citation>
    <scope>NUCLEOTIDE SEQUENCE [LARGE SCALE GENOMIC DNA]</scope>
    <source>
        <strain evidence="5">cv. Tatra</strain>
        <tissue evidence="4">Young leaves</tissue>
    </source>
</reference>
<dbReference type="EMBL" id="ASHM01021300">
    <property type="protein sequence ID" value="PNY02392.1"/>
    <property type="molecule type" value="Genomic_DNA"/>
</dbReference>
<dbReference type="InterPro" id="IPR012337">
    <property type="entry name" value="RNaseH-like_sf"/>
</dbReference>
<dbReference type="SUPFAM" id="SSF56672">
    <property type="entry name" value="DNA/RNA polymerases"/>
    <property type="match status" value="1"/>
</dbReference>
<dbReference type="PROSITE" id="PS50013">
    <property type="entry name" value="CHROMO_2"/>
    <property type="match status" value="1"/>
</dbReference>
<dbReference type="STRING" id="57577.A0A2K3NH83"/>
<dbReference type="Gene3D" id="3.40.50.1820">
    <property type="entry name" value="alpha/beta hydrolase"/>
    <property type="match status" value="1"/>
</dbReference>
<dbReference type="Gene3D" id="3.30.420.10">
    <property type="entry name" value="Ribonuclease H-like superfamily/Ribonuclease H"/>
    <property type="match status" value="1"/>
</dbReference>
<evidence type="ECO:0000259" key="3">
    <source>
        <dbReference type="PROSITE" id="PS50994"/>
    </source>
</evidence>
<name>A0A2K3NH83_TRIPR</name>
<dbReference type="InterPro" id="IPR016197">
    <property type="entry name" value="Chromo-like_dom_sf"/>
</dbReference>
<dbReference type="AlphaFoldDB" id="A0A2K3NH83"/>
<feature type="domain" description="Integrase catalytic" evidence="3">
    <location>
        <begin position="153"/>
        <end position="266"/>
    </location>
</feature>
<dbReference type="GO" id="GO:0003824">
    <property type="term" value="F:catalytic activity"/>
    <property type="evidence" value="ECO:0007669"/>
    <property type="project" value="UniProtKB-KW"/>
</dbReference>
<dbReference type="ExpressionAtlas" id="A0A2K3NH83">
    <property type="expression patterns" value="baseline"/>
</dbReference>
<dbReference type="PANTHER" id="PTHR37984:SF5">
    <property type="entry name" value="PROTEIN NYNRIN-LIKE"/>
    <property type="match status" value="1"/>
</dbReference>
<dbReference type="GO" id="GO:0003676">
    <property type="term" value="F:nucleic acid binding"/>
    <property type="evidence" value="ECO:0007669"/>
    <property type="project" value="InterPro"/>
</dbReference>
<organism evidence="4 5">
    <name type="scientific">Trifolium pratense</name>
    <name type="common">Red clover</name>
    <dbReference type="NCBI Taxonomy" id="57577"/>
    <lineage>
        <taxon>Eukaryota</taxon>
        <taxon>Viridiplantae</taxon>
        <taxon>Streptophyta</taxon>
        <taxon>Embryophyta</taxon>
        <taxon>Tracheophyta</taxon>
        <taxon>Spermatophyta</taxon>
        <taxon>Magnoliopsida</taxon>
        <taxon>eudicotyledons</taxon>
        <taxon>Gunneridae</taxon>
        <taxon>Pentapetalae</taxon>
        <taxon>rosids</taxon>
        <taxon>fabids</taxon>
        <taxon>Fabales</taxon>
        <taxon>Fabaceae</taxon>
        <taxon>Papilionoideae</taxon>
        <taxon>50 kb inversion clade</taxon>
        <taxon>NPAAA clade</taxon>
        <taxon>Hologalegina</taxon>
        <taxon>IRL clade</taxon>
        <taxon>Trifolieae</taxon>
        <taxon>Trifolium</taxon>
    </lineage>
</organism>
<accession>A0A2K3NH83</accession>
<feature type="domain" description="Chromo" evidence="2">
    <location>
        <begin position="405"/>
        <end position="452"/>
    </location>
</feature>
<dbReference type="GO" id="GO:0015074">
    <property type="term" value="P:DNA integration"/>
    <property type="evidence" value="ECO:0007669"/>
    <property type="project" value="InterPro"/>
</dbReference>
<reference evidence="4 5" key="2">
    <citation type="journal article" date="2017" name="Front. Plant Sci.">
        <title>Gene Classification and Mining of Molecular Markers Useful in Red Clover (Trifolium pratense) Breeding.</title>
        <authorList>
            <person name="Istvanek J."/>
            <person name="Dluhosova J."/>
            <person name="Dluhos P."/>
            <person name="Patkova L."/>
            <person name="Nedelnik J."/>
            <person name="Repkova J."/>
        </authorList>
    </citation>
    <scope>NUCLEOTIDE SEQUENCE [LARGE SCALE GENOMIC DNA]</scope>
    <source>
        <strain evidence="5">cv. Tatra</strain>
        <tissue evidence="4">Young leaves</tissue>
    </source>
</reference>
<dbReference type="InterPro" id="IPR041577">
    <property type="entry name" value="RT_RNaseH_2"/>
</dbReference>
<proteinExistence type="predicted"/>
<dbReference type="InterPro" id="IPR001584">
    <property type="entry name" value="Integrase_cat-core"/>
</dbReference>
<dbReference type="PROSITE" id="PS50994">
    <property type="entry name" value="INTEGRASE"/>
    <property type="match status" value="1"/>
</dbReference>
<dbReference type="Pfam" id="PF12146">
    <property type="entry name" value="Hydrolase_4"/>
    <property type="match status" value="1"/>
</dbReference>
<dbReference type="Pfam" id="PF17919">
    <property type="entry name" value="RT_RNaseH_2"/>
    <property type="match status" value="1"/>
</dbReference>
<dbReference type="InterPro" id="IPR000953">
    <property type="entry name" value="Chromo/chromo_shadow_dom"/>
</dbReference>
<dbReference type="SUPFAM" id="SSF54160">
    <property type="entry name" value="Chromo domain-like"/>
    <property type="match status" value="1"/>
</dbReference>
<sequence length="583" mass="66297">MGLLVRKETHLEHIAIVLQVLQQNHFVANKNKCAFGQEKVEFMDHVISKAGVTVDPANVESKPLTELTKKEGFKWNEAAAEAFQKLKVAVTTAPVLVLPNFKLPFEIECDASGRGVGAVLMQMRHPIAYFSKALASSKLYKSAHLIPLKHPFTARSIASLFVKEVVRLHGVPESILSDRDPLFVSIFWKKLIELIGTVLKLSSAYRPQTDAQTEVVNRCLEAYLRSFISDQPKSWAQWIPWAELWYNTTFHVSTGCTPFEVVYGRKPPVLVHYIEGETRVEAVAQELQDRDEALKHLKFNLQNAQELMKLHADKKRKEVNFVVGDWVFLKQQSVVQRIHQKLAPRFYGPYQMIKKVGLVAYKLQLPATSKIHPIFHVSQLKKAVGNYTVTNELPDSLQVEKGDVFPAAKLLSWRDKFDAGKHTREWLVQWEGIDVGDDTWEEELLLKSQFPDFNLEDKVGIGGGSDDRNGPTAYNVIAYKDKPRLWTAVEMLRTTQEIEQRLKDVCLPLLILHGEADIVTDPSVSKEFYEKASSSDKKLKLYKDAYHSLLEGEPDEMIIQVFSDIILWLDDHTLKHSSSSTSK</sequence>
<protein>
    <submittedName>
        <fullName evidence="4">Ty3/gypsy retrotransposon protein</fullName>
    </submittedName>
</protein>
<gene>
    <name evidence="4" type="ORF">L195_g025699</name>
</gene>
<dbReference type="InterPro" id="IPR056924">
    <property type="entry name" value="SH3_Tf2-1"/>
</dbReference>
<dbReference type="Pfam" id="PF24626">
    <property type="entry name" value="SH3_Tf2-1"/>
    <property type="match status" value="1"/>
</dbReference>
<dbReference type="Proteomes" id="UP000236291">
    <property type="component" value="Unassembled WGS sequence"/>
</dbReference>
<dbReference type="Gene3D" id="3.30.70.270">
    <property type="match status" value="2"/>
</dbReference>
<dbReference type="InterPro" id="IPR043128">
    <property type="entry name" value="Rev_trsase/Diguanyl_cyclase"/>
</dbReference>
<dbReference type="InterPro" id="IPR036397">
    <property type="entry name" value="RNaseH_sf"/>
</dbReference>
<evidence type="ECO:0000313" key="5">
    <source>
        <dbReference type="Proteomes" id="UP000236291"/>
    </source>
</evidence>